<dbReference type="OrthoDB" id="204494at2759"/>
<feature type="compositionally biased region" description="Polar residues" evidence="2">
    <location>
        <begin position="374"/>
        <end position="385"/>
    </location>
</feature>
<protein>
    <submittedName>
        <fullName evidence="3">Uncharacterized protein</fullName>
    </submittedName>
</protein>
<evidence type="ECO:0000256" key="1">
    <source>
        <dbReference type="SAM" id="Coils"/>
    </source>
</evidence>
<organism evidence="3 4">
    <name type="scientific">Seminavis robusta</name>
    <dbReference type="NCBI Taxonomy" id="568900"/>
    <lineage>
        <taxon>Eukaryota</taxon>
        <taxon>Sar</taxon>
        <taxon>Stramenopiles</taxon>
        <taxon>Ochrophyta</taxon>
        <taxon>Bacillariophyta</taxon>
        <taxon>Bacillariophyceae</taxon>
        <taxon>Bacillariophycidae</taxon>
        <taxon>Naviculales</taxon>
        <taxon>Naviculaceae</taxon>
        <taxon>Seminavis</taxon>
    </lineage>
</organism>
<gene>
    <name evidence="3" type="ORF">SEMRO_1616_G286220.1</name>
</gene>
<evidence type="ECO:0000313" key="4">
    <source>
        <dbReference type="Proteomes" id="UP001153069"/>
    </source>
</evidence>
<dbReference type="EMBL" id="CAICTM010001614">
    <property type="protein sequence ID" value="CAB9525003.1"/>
    <property type="molecule type" value="Genomic_DNA"/>
</dbReference>
<reference evidence="3" key="1">
    <citation type="submission" date="2020-06" db="EMBL/GenBank/DDBJ databases">
        <authorList>
            <consortium name="Plant Systems Biology data submission"/>
        </authorList>
    </citation>
    <scope>NUCLEOTIDE SEQUENCE</scope>
    <source>
        <strain evidence="3">D6</strain>
    </source>
</reference>
<feature type="region of interest" description="Disordered" evidence="2">
    <location>
        <begin position="355"/>
        <end position="392"/>
    </location>
</feature>
<feature type="coiled-coil region" evidence="1">
    <location>
        <begin position="202"/>
        <end position="313"/>
    </location>
</feature>
<accession>A0A9N8EQM3</accession>
<keyword evidence="1" id="KW-0175">Coiled coil</keyword>
<comment type="caution">
    <text evidence="3">The sequence shown here is derived from an EMBL/GenBank/DDBJ whole genome shotgun (WGS) entry which is preliminary data.</text>
</comment>
<dbReference type="AlphaFoldDB" id="A0A9N8EQM3"/>
<proteinExistence type="predicted"/>
<keyword evidence="4" id="KW-1185">Reference proteome</keyword>
<feature type="region of interest" description="Disordered" evidence="2">
    <location>
        <begin position="63"/>
        <end position="104"/>
    </location>
</feature>
<feature type="compositionally biased region" description="Basic and acidic residues" evidence="2">
    <location>
        <begin position="355"/>
        <end position="373"/>
    </location>
</feature>
<evidence type="ECO:0000256" key="2">
    <source>
        <dbReference type="SAM" id="MobiDB-lite"/>
    </source>
</evidence>
<sequence>MMMTSPRRNLLVWHGVAILWAFCVLSFVGGFSLSTTSTKPTANKNPHSLLLFAVDNKNDNDNSHPFFAIDEDDTPLPSPTSTPLPSSTSSPPPSSSNPFNKDNAPKGEIILSQEAWELVIAIWDVAGELAKRLFFAMRRTAAGALTASLPEDERQELLERTFGKQRVAAALSVQESVAATKVQKASRQDPAQWQKEKAAIYKEAEQAAMDRMETELAIQKARMDQEKKQLEQAAQQQLTKEQQSLEQQLQEEIQQQKEALQTQQGIEQAAAVQEQQLKLAAVEEALREKEEQAAVDRAEMEELAQALELAKANIGVSVAPAPSEEVDEQVIVEVEKKEGEKPRIHAGRYTPEEYRDLTDEEKEEVRKLREKVGTEQQEQPATTADTSDDEDVHPVLGPVIQDLGYKRIHLLSAGRLGTIPIWKKQRIYRHQRAKAMVEDKWRSMSLGLPGVICLHEDKDGKLSILDGQHRVGMMMLLRDRQRKFQEENNGNDDNDTVIDFDNVLVEVYPHRENYGDNDEQHAQDLFLEINKAEPIKLVDLPGVANAKDRKILTAAVDELYELYPDMFSPSQRCRTPNVNVDNLRNQLYGADLLKKHNLTTTKKLKAWILEQNQILGDKYEGSEEVRGTISPRAWKKATANKFYLGLESNWLYN</sequence>
<dbReference type="Proteomes" id="UP001153069">
    <property type="component" value="Unassembled WGS sequence"/>
</dbReference>
<evidence type="ECO:0000313" key="3">
    <source>
        <dbReference type="EMBL" id="CAB9525003.1"/>
    </source>
</evidence>
<name>A0A9N8EQM3_9STRA</name>